<dbReference type="EMBL" id="CP001742">
    <property type="protein sequence ID" value="ADL19124.1"/>
    <property type="molecule type" value="Genomic_DNA"/>
</dbReference>
<proteinExistence type="predicted"/>
<name>D9Q1D6_ACIS3</name>
<accession>D9Q1D6</accession>
<reference evidence="1 2" key="1">
    <citation type="journal article" date="2010" name="Appl. Environ. Microbiol.">
        <title>The genome sequence of the crenarchaeon Acidilobus saccharovorans supports a new order, Acidilobales, and suggests an important ecological role in terrestrial acidic hot springs.</title>
        <authorList>
            <person name="Mardanov A.V."/>
            <person name="Svetlitchnyi V.A."/>
            <person name="Beletsky A.V."/>
            <person name="Prokofeva M.I."/>
            <person name="Bonch-Osmolovskaya E.A."/>
            <person name="Ravin N.V."/>
            <person name="Skryabin K.G."/>
        </authorList>
    </citation>
    <scope>NUCLEOTIDE SEQUENCE [LARGE SCALE GENOMIC DNA]</scope>
    <source>
        <strain evidence="2">DSM 16705 / JCM 18335 / VKM B-2471 / 345-15</strain>
    </source>
</reference>
<dbReference type="STRING" id="666510.ASAC_0718"/>
<gene>
    <name evidence="1" type="ordered locus">ASAC_0718</name>
</gene>
<dbReference type="KEGG" id="asc:ASAC_0718"/>
<evidence type="ECO:0000313" key="2">
    <source>
        <dbReference type="Proteomes" id="UP000000346"/>
    </source>
</evidence>
<dbReference type="InParanoid" id="D9Q1D6"/>
<sequence length="41" mass="4620">MGARHARRQYSALYFVLIKGIAVVRTSQEQKAKKRRGGCGQ</sequence>
<keyword evidence="2" id="KW-1185">Reference proteome</keyword>
<organism evidence="1 2">
    <name type="scientific">Acidilobus saccharovorans (strain DSM 16705 / JCM 18335 / VKM B-2471 / 345-15)</name>
    <dbReference type="NCBI Taxonomy" id="666510"/>
    <lineage>
        <taxon>Archaea</taxon>
        <taxon>Thermoproteota</taxon>
        <taxon>Thermoprotei</taxon>
        <taxon>Acidilobales</taxon>
        <taxon>Acidilobaceae</taxon>
        <taxon>Acidilobus</taxon>
    </lineage>
</organism>
<dbReference type="HOGENOM" id="CLU_3263585_0_0_2"/>
<evidence type="ECO:0000313" key="1">
    <source>
        <dbReference type="EMBL" id="ADL19124.1"/>
    </source>
</evidence>
<dbReference type="AlphaFoldDB" id="D9Q1D6"/>
<dbReference type="Proteomes" id="UP000000346">
    <property type="component" value="Chromosome"/>
</dbReference>
<protein>
    <submittedName>
        <fullName evidence="1">Uncharacterized protein</fullName>
    </submittedName>
</protein>